<dbReference type="Pfam" id="PF06013">
    <property type="entry name" value="WXG100"/>
    <property type="match status" value="1"/>
</dbReference>
<dbReference type="EMBL" id="CP046171">
    <property type="protein sequence ID" value="QIS05244.1"/>
    <property type="molecule type" value="Genomic_DNA"/>
</dbReference>
<feature type="compositionally biased region" description="Polar residues" evidence="1">
    <location>
        <begin position="92"/>
        <end position="103"/>
    </location>
</feature>
<evidence type="ECO:0000313" key="3">
    <source>
        <dbReference type="Proteomes" id="UP000501705"/>
    </source>
</evidence>
<dbReference type="Proteomes" id="UP000501705">
    <property type="component" value="Chromosome"/>
</dbReference>
<reference evidence="2 3" key="1">
    <citation type="journal article" date="2019" name="ACS Chem. Biol.">
        <title>Identification and Mobilization of a Cryptic Antibiotic Biosynthesis Gene Locus from a Human-Pathogenic Nocardia Isolate.</title>
        <authorList>
            <person name="Herisse M."/>
            <person name="Ishida K."/>
            <person name="Porter J.L."/>
            <person name="Howden B."/>
            <person name="Hertweck C."/>
            <person name="Stinear T.P."/>
            <person name="Pidot S.J."/>
        </authorList>
    </citation>
    <scope>NUCLEOTIDE SEQUENCE [LARGE SCALE GENOMIC DNA]</scope>
    <source>
        <strain evidence="2 3">AUSMDU00024985</strain>
    </source>
</reference>
<name>A0A6G9XWD4_NOCBR</name>
<dbReference type="InterPro" id="IPR036689">
    <property type="entry name" value="ESAT-6-like_sf"/>
</dbReference>
<organism evidence="2 3">
    <name type="scientific">Nocardia brasiliensis</name>
    <dbReference type="NCBI Taxonomy" id="37326"/>
    <lineage>
        <taxon>Bacteria</taxon>
        <taxon>Bacillati</taxon>
        <taxon>Actinomycetota</taxon>
        <taxon>Actinomycetes</taxon>
        <taxon>Mycobacteriales</taxon>
        <taxon>Nocardiaceae</taxon>
        <taxon>Nocardia</taxon>
    </lineage>
</organism>
<accession>A0A6G9XWD4</accession>
<evidence type="ECO:0000313" key="2">
    <source>
        <dbReference type="EMBL" id="QIS05244.1"/>
    </source>
</evidence>
<sequence length="113" mass="11519">MVEGGGSAPNAQGLAVVPEQVRAVGNHVYELAEALRSALESAGVDVDAVLTDGWTGSSAAEFAEGWTDVRDGGMTIMRALTAMAERLGVTAETYTSQDQSTASAMGGSSLDLP</sequence>
<proteinExistence type="predicted"/>
<dbReference type="InterPro" id="IPR010310">
    <property type="entry name" value="T7SS_ESAT-6-like"/>
</dbReference>
<gene>
    <name evidence="2" type="ORF">F5X71_25635</name>
</gene>
<dbReference type="RefSeq" id="WP_167464332.1">
    <property type="nucleotide sequence ID" value="NZ_CP046171.1"/>
</dbReference>
<feature type="region of interest" description="Disordered" evidence="1">
    <location>
        <begin position="92"/>
        <end position="113"/>
    </location>
</feature>
<dbReference type="SUPFAM" id="SSF140453">
    <property type="entry name" value="EsxAB dimer-like"/>
    <property type="match status" value="1"/>
</dbReference>
<evidence type="ECO:0000256" key="1">
    <source>
        <dbReference type="SAM" id="MobiDB-lite"/>
    </source>
</evidence>
<dbReference type="AlphaFoldDB" id="A0A6G9XWD4"/>
<protein>
    <submittedName>
        <fullName evidence="2">WXG100 family type VII secretion target</fullName>
    </submittedName>
</protein>
<dbReference type="Gene3D" id="1.10.287.1060">
    <property type="entry name" value="ESAT-6-like"/>
    <property type="match status" value="1"/>
</dbReference>